<protein>
    <submittedName>
        <fullName evidence="1">Uncharacterized protein</fullName>
    </submittedName>
</protein>
<proteinExistence type="predicted"/>
<comment type="caution">
    <text evidence="1">The sequence shown here is derived from an EMBL/GenBank/DDBJ whole genome shotgun (WGS) entry which is preliminary data.</text>
</comment>
<name>A0AAN9SHV4_PSOTE</name>
<sequence>MRLRAEKIFQNRSVSCATCVPYFDLRLRRLSLGFGRLGLSTLVFEILYSSFQFQFDNLGISPGCQTFEKNTLAKHNENITVLHLSKLKSLSCLQLQSKMRVSPIVTLGNVPGKGLLGYDPSSSVLRHLICKLKRSWKQSVEWRKRGPNYTYDFRSYCLNFSDGPSNDLNQIPPHLG</sequence>
<evidence type="ECO:0000313" key="1">
    <source>
        <dbReference type="EMBL" id="KAK7396455.1"/>
    </source>
</evidence>
<keyword evidence="2" id="KW-1185">Reference proteome</keyword>
<dbReference type="PANTHER" id="PTHR34538">
    <property type="entry name" value="EXPRESSED PROTEIN"/>
    <property type="match status" value="1"/>
</dbReference>
<reference evidence="1 2" key="1">
    <citation type="submission" date="2024-01" db="EMBL/GenBank/DDBJ databases">
        <title>The genomes of 5 underutilized Papilionoideae crops provide insights into root nodulation and disease resistanc.</title>
        <authorList>
            <person name="Jiang F."/>
        </authorList>
    </citation>
    <scope>NUCLEOTIDE SEQUENCE [LARGE SCALE GENOMIC DNA]</scope>
    <source>
        <strain evidence="1">DUOXIRENSHENG_FW03</strain>
        <tissue evidence="1">Leaves</tissue>
    </source>
</reference>
<evidence type="ECO:0000313" key="2">
    <source>
        <dbReference type="Proteomes" id="UP001386955"/>
    </source>
</evidence>
<accession>A0AAN9SHV4</accession>
<dbReference type="PANTHER" id="PTHR34538:SF4">
    <property type="entry name" value="EXPRESSED PROTEIN"/>
    <property type="match status" value="1"/>
</dbReference>
<dbReference type="Proteomes" id="UP001386955">
    <property type="component" value="Unassembled WGS sequence"/>
</dbReference>
<organism evidence="1 2">
    <name type="scientific">Psophocarpus tetragonolobus</name>
    <name type="common">Winged bean</name>
    <name type="synonym">Dolichos tetragonolobus</name>
    <dbReference type="NCBI Taxonomy" id="3891"/>
    <lineage>
        <taxon>Eukaryota</taxon>
        <taxon>Viridiplantae</taxon>
        <taxon>Streptophyta</taxon>
        <taxon>Embryophyta</taxon>
        <taxon>Tracheophyta</taxon>
        <taxon>Spermatophyta</taxon>
        <taxon>Magnoliopsida</taxon>
        <taxon>eudicotyledons</taxon>
        <taxon>Gunneridae</taxon>
        <taxon>Pentapetalae</taxon>
        <taxon>rosids</taxon>
        <taxon>fabids</taxon>
        <taxon>Fabales</taxon>
        <taxon>Fabaceae</taxon>
        <taxon>Papilionoideae</taxon>
        <taxon>50 kb inversion clade</taxon>
        <taxon>NPAAA clade</taxon>
        <taxon>indigoferoid/millettioid clade</taxon>
        <taxon>Phaseoleae</taxon>
        <taxon>Psophocarpus</taxon>
    </lineage>
</organism>
<dbReference type="EMBL" id="JAYMYS010000004">
    <property type="protein sequence ID" value="KAK7396455.1"/>
    <property type="molecule type" value="Genomic_DNA"/>
</dbReference>
<dbReference type="AlphaFoldDB" id="A0AAN9SHV4"/>
<gene>
    <name evidence="1" type="ORF">VNO78_17478</name>
</gene>